<dbReference type="InterPro" id="IPR004088">
    <property type="entry name" value="KH_dom_type_1"/>
</dbReference>
<comment type="subcellular location">
    <subcellularLocation>
        <location evidence="1">Nucleus</location>
    </subcellularLocation>
</comment>
<organism evidence="7 8">
    <name type="scientific">Vespula squamosa</name>
    <name type="common">Southern yellow jacket</name>
    <name type="synonym">Wasp</name>
    <dbReference type="NCBI Taxonomy" id="30214"/>
    <lineage>
        <taxon>Eukaryota</taxon>
        <taxon>Metazoa</taxon>
        <taxon>Ecdysozoa</taxon>
        <taxon>Arthropoda</taxon>
        <taxon>Hexapoda</taxon>
        <taxon>Insecta</taxon>
        <taxon>Pterygota</taxon>
        <taxon>Neoptera</taxon>
        <taxon>Endopterygota</taxon>
        <taxon>Hymenoptera</taxon>
        <taxon>Apocrita</taxon>
        <taxon>Aculeata</taxon>
        <taxon>Vespoidea</taxon>
        <taxon>Vespidae</taxon>
        <taxon>Vespinae</taxon>
        <taxon>Vespula</taxon>
    </lineage>
</organism>
<keyword evidence="2" id="KW-0539">Nucleus</keyword>
<evidence type="ECO:0000313" key="8">
    <source>
        <dbReference type="Proteomes" id="UP001607302"/>
    </source>
</evidence>
<gene>
    <name evidence="7" type="ORF">V1478_004325</name>
</gene>
<feature type="domain" description="Far upstream element-binding protein C-terminal" evidence="6">
    <location>
        <begin position="111"/>
        <end position="135"/>
    </location>
</feature>
<evidence type="ECO:0000256" key="2">
    <source>
        <dbReference type="ARBA" id="ARBA00023242"/>
    </source>
</evidence>
<dbReference type="SUPFAM" id="SSF54791">
    <property type="entry name" value="Eukaryotic type KH-domain (KH-domain type I)"/>
    <property type="match status" value="1"/>
</dbReference>
<reference evidence="7 8" key="1">
    <citation type="journal article" date="2024" name="Ann. Entomol. Soc. Am.">
        <title>Genomic analyses of the southern and eastern yellowjacket wasps (Hymenoptera: Vespidae) reveal evolutionary signatures of social life.</title>
        <authorList>
            <person name="Catto M.A."/>
            <person name="Caine P.B."/>
            <person name="Orr S.E."/>
            <person name="Hunt B.G."/>
            <person name="Goodisman M.A.D."/>
        </authorList>
    </citation>
    <scope>NUCLEOTIDE SEQUENCE [LARGE SCALE GENOMIC DNA]</scope>
    <source>
        <strain evidence="7">233</strain>
        <tissue evidence="7">Head and thorax</tissue>
    </source>
</reference>
<dbReference type="EMBL" id="JAUDFV010000094">
    <property type="protein sequence ID" value="KAL2732141.1"/>
    <property type="molecule type" value="Genomic_DNA"/>
</dbReference>
<dbReference type="GO" id="GO:0003723">
    <property type="term" value="F:RNA binding"/>
    <property type="evidence" value="ECO:0007669"/>
    <property type="project" value="UniProtKB-UniRule"/>
</dbReference>
<dbReference type="Gene3D" id="3.30.1370.10">
    <property type="entry name" value="K Homology domain, type 1"/>
    <property type="match status" value="1"/>
</dbReference>
<sequence>MAKGHRRIRRSQYVKSNGGSKRRMLESMLGTMRGVVIMKIVNPQIGQLDYSAQWAEYYRSLGMHREADMIEQQERSAQNQSNHATAPVSTPGQHQQQAQQQQVASRNGGQAEWPEYYRSIGKIKEIEAIEAQMKAGKSCSTSLTEGIGDVSMNESSGGMIGHPGFVEIMIPDPKVGLIIGKGGETIKQLHEKSGAKMVVIQEGQGIGDISMSGSSEGIHN</sequence>
<feature type="compositionally biased region" description="Basic residues" evidence="4">
    <location>
        <begin position="1"/>
        <end position="12"/>
    </location>
</feature>
<feature type="domain" description="K Homology" evidence="5">
    <location>
        <begin position="166"/>
        <end position="219"/>
    </location>
</feature>
<dbReference type="InterPro" id="IPR015096">
    <property type="entry name" value="FUBP_C"/>
</dbReference>
<dbReference type="Proteomes" id="UP001607302">
    <property type="component" value="Unassembled WGS sequence"/>
</dbReference>
<evidence type="ECO:0000256" key="4">
    <source>
        <dbReference type="SAM" id="MobiDB-lite"/>
    </source>
</evidence>
<evidence type="ECO:0000313" key="7">
    <source>
        <dbReference type="EMBL" id="KAL2732141.1"/>
    </source>
</evidence>
<dbReference type="AlphaFoldDB" id="A0ABD2BHA5"/>
<dbReference type="GO" id="GO:0010468">
    <property type="term" value="P:regulation of gene expression"/>
    <property type="evidence" value="ECO:0007669"/>
    <property type="project" value="UniProtKB-ARBA"/>
</dbReference>
<dbReference type="Pfam" id="PF09005">
    <property type="entry name" value="FUBP_C"/>
    <property type="match status" value="2"/>
</dbReference>
<feature type="region of interest" description="Disordered" evidence="4">
    <location>
        <begin position="71"/>
        <end position="110"/>
    </location>
</feature>
<proteinExistence type="predicted"/>
<feature type="compositionally biased region" description="Polar residues" evidence="4">
    <location>
        <begin position="75"/>
        <end position="92"/>
    </location>
</feature>
<accession>A0ABD2BHA5</accession>
<evidence type="ECO:0000256" key="1">
    <source>
        <dbReference type="ARBA" id="ARBA00004123"/>
    </source>
</evidence>
<dbReference type="PROSITE" id="PS50084">
    <property type="entry name" value="KH_TYPE_1"/>
    <property type="match status" value="1"/>
</dbReference>
<dbReference type="Pfam" id="PF00013">
    <property type="entry name" value="KH_1"/>
    <property type="match status" value="1"/>
</dbReference>
<keyword evidence="8" id="KW-1185">Reference proteome</keyword>
<keyword evidence="3" id="KW-0694">RNA-binding</keyword>
<dbReference type="InterPro" id="IPR036612">
    <property type="entry name" value="KH_dom_type_1_sf"/>
</dbReference>
<comment type="caution">
    <text evidence="7">The sequence shown here is derived from an EMBL/GenBank/DDBJ whole genome shotgun (WGS) entry which is preliminary data.</text>
</comment>
<evidence type="ECO:0000259" key="6">
    <source>
        <dbReference type="Pfam" id="PF09005"/>
    </source>
</evidence>
<feature type="compositionally biased region" description="Low complexity" evidence="4">
    <location>
        <begin position="93"/>
        <end position="102"/>
    </location>
</feature>
<evidence type="ECO:0000256" key="3">
    <source>
        <dbReference type="PROSITE-ProRule" id="PRU00117"/>
    </source>
</evidence>
<feature type="domain" description="Far upstream element-binding protein C-terminal" evidence="6">
    <location>
        <begin position="41"/>
        <end position="73"/>
    </location>
</feature>
<protein>
    <submittedName>
        <fullName evidence="7">Far upstream element-binding protein 3 isoform X1</fullName>
    </submittedName>
</protein>
<name>A0ABD2BHA5_VESSQ</name>
<evidence type="ECO:0000259" key="5">
    <source>
        <dbReference type="Pfam" id="PF00013"/>
    </source>
</evidence>
<dbReference type="GO" id="GO:0005634">
    <property type="term" value="C:nucleus"/>
    <property type="evidence" value="ECO:0007669"/>
    <property type="project" value="UniProtKB-SubCell"/>
</dbReference>
<feature type="region of interest" description="Disordered" evidence="4">
    <location>
        <begin position="1"/>
        <end position="21"/>
    </location>
</feature>